<dbReference type="SUPFAM" id="SSF47384">
    <property type="entry name" value="Homodimeric domain of signal transducing histidine kinase"/>
    <property type="match status" value="1"/>
</dbReference>
<protein>
    <recommendedName>
        <fullName evidence="3">histidine kinase</fullName>
        <ecNumber evidence="3">2.7.13.3</ecNumber>
    </recommendedName>
</protein>
<dbReference type="PRINTS" id="PR00344">
    <property type="entry name" value="BCTRLSENSOR"/>
</dbReference>
<evidence type="ECO:0000313" key="15">
    <source>
        <dbReference type="EMBL" id="TDD64524.1"/>
    </source>
</evidence>
<dbReference type="SMART" id="SM00387">
    <property type="entry name" value="HATPase_c"/>
    <property type="match status" value="1"/>
</dbReference>
<dbReference type="EC" id="2.7.13.3" evidence="3"/>
<evidence type="ECO:0000256" key="12">
    <source>
        <dbReference type="SAM" id="Phobius"/>
    </source>
</evidence>
<comment type="subcellular location">
    <subcellularLocation>
        <location evidence="2">Cell membrane</location>
    </subcellularLocation>
</comment>
<dbReference type="InterPro" id="IPR005467">
    <property type="entry name" value="His_kinase_dom"/>
</dbReference>
<evidence type="ECO:0000259" key="13">
    <source>
        <dbReference type="PROSITE" id="PS50109"/>
    </source>
</evidence>
<keyword evidence="10 12" id="KW-0472">Membrane</keyword>
<sequence length="351" mass="37012">PSPTATTVMKASARPPEIASGEFDLEQFALAGGLALAFMTVVAVGLGWLMAGRALRPLRAMALTAREISDRSLHRRLAVQGPADEVKDLADTVDGLLDRLEAAFEAQRAFVANASHELRTPLTFERSLLEVTLADTGAGAGTLRTACLRVLDSNRRQERLIAALLTLARGQRGLERRDEVDLSDVAAAVLARERGEGPVVEADLNPARTEGDPRLVERLVANLADNAVRHNTSDGRVRVWTGERGGRPALRVTNTGPVVAPDQVEVLFQPFRRLEPGRTGDGLGLGLSIVAAIAAAHGAELDVRPRAGGGLDVRVSFPAGPSPSPRAASPPPGPAPRRWARGGRGRPGSGG</sequence>
<dbReference type="InterPro" id="IPR036097">
    <property type="entry name" value="HisK_dim/P_sf"/>
</dbReference>
<dbReference type="InterPro" id="IPR036890">
    <property type="entry name" value="HATPase_C_sf"/>
</dbReference>
<evidence type="ECO:0000256" key="2">
    <source>
        <dbReference type="ARBA" id="ARBA00004236"/>
    </source>
</evidence>
<name>A0A4R5A1M9_9ACTN</name>
<dbReference type="Pfam" id="PF02518">
    <property type="entry name" value="HATPase_c"/>
    <property type="match status" value="1"/>
</dbReference>
<feature type="region of interest" description="Disordered" evidence="11">
    <location>
        <begin position="312"/>
        <end position="351"/>
    </location>
</feature>
<dbReference type="CDD" id="cd00082">
    <property type="entry name" value="HisKA"/>
    <property type="match status" value="1"/>
</dbReference>
<gene>
    <name evidence="15" type="ORF">E1298_42290</name>
</gene>
<dbReference type="Pfam" id="PF00512">
    <property type="entry name" value="HisKA"/>
    <property type="match status" value="1"/>
</dbReference>
<dbReference type="SMART" id="SM00388">
    <property type="entry name" value="HisKA"/>
    <property type="match status" value="1"/>
</dbReference>
<accession>A0A4R5A1M9</accession>
<organism evidence="15 16">
    <name type="scientific">Actinomadura rubrisoli</name>
    <dbReference type="NCBI Taxonomy" id="2530368"/>
    <lineage>
        <taxon>Bacteria</taxon>
        <taxon>Bacillati</taxon>
        <taxon>Actinomycetota</taxon>
        <taxon>Actinomycetes</taxon>
        <taxon>Streptosporangiales</taxon>
        <taxon>Thermomonosporaceae</taxon>
        <taxon>Actinomadura</taxon>
    </lineage>
</organism>
<keyword evidence="6 12" id="KW-0812">Transmembrane</keyword>
<dbReference type="RefSeq" id="WP_131903015.1">
    <property type="nucleotide sequence ID" value="NZ_SMKU01000439.1"/>
</dbReference>
<dbReference type="PANTHER" id="PTHR45436">
    <property type="entry name" value="SENSOR HISTIDINE KINASE YKOH"/>
    <property type="match status" value="1"/>
</dbReference>
<feature type="non-terminal residue" evidence="15">
    <location>
        <position position="1"/>
    </location>
</feature>
<dbReference type="PROSITE" id="PS50885">
    <property type="entry name" value="HAMP"/>
    <property type="match status" value="1"/>
</dbReference>
<dbReference type="GO" id="GO:0000155">
    <property type="term" value="F:phosphorelay sensor kinase activity"/>
    <property type="evidence" value="ECO:0007669"/>
    <property type="project" value="InterPro"/>
</dbReference>
<comment type="caution">
    <text evidence="15">The sequence shown here is derived from an EMBL/GenBank/DDBJ whole genome shotgun (WGS) entry which is preliminary data.</text>
</comment>
<dbReference type="AlphaFoldDB" id="A0A4R5A1M9"/>
<keyword evidence="9" id="KW-0902">Two-component regulatory system</keyword>
<feature type="compositionally biased region" description="Pro residues" evidence="11">
    <location>
        <begin position="320"/>
        <end position="335"/>
    </location>
</feature>
<dbReference type="PROSITE" id="PS50109">
    <property type="entry name" value="HIS_KIN"/>
    <property type="match status" value="1"/>
</dbReference>
<dbReference type="Gene3D" id="3.30.565.10">
    <property type="entry name" value="Histidine kinase-like ATPase, C-terminal domain"/>
    <property type="match status" value="1"/>
</dbReference>
<evidence type="ECO:0000256" key="8">
    <source>
        <dbReference type="ARBA" id="ARBA00022989"/>
    </source>
</evidence>
<dbReference type="Proteomes" id="UP000294513">
    <property type="component" value="Unassembled WGS sequence"/>
</dbReference>
<evidence type="ECO:0000256" key="5">
    <source>
        <dbReference type="ARBA" id="ARBA00022679"/>
    </source>
</evidence>
<feature type="domain" description="Histidine kinase" evidence="13">
    <location>
        <begin position="113"/>
        <end position="321"/>
    </location>
</feature>
<dbReference type="SUPFAM" id="SSF55874">
    <property type="entry name" value="ATPase domain of HSP90 chaperone/DNA topoisomerase II/histidine kinase"/>
    <property type="match status" value="1"/>
</dbReference>
<evidence type="ECO:0000256" key="7">
    <source>
        <dbReference type="ARBA" id="ARBA00022777"/>
    </source>
</evidence>
<evidence type="ECO:0000256" key="4">
    <source>
        <dbReference type="ARBA" id="ARBA00022553"/>
    </source>
</evidence>
<dbReference type="OrthoDB" id="3224230at2"/>
<reference evidence="15 16" key="1">
    <citation type="submission" date="2019-03" db="EMBL/GenBank/DDBJ databases">
        <title>Draft genome sequences of novel Actinobacteria.</title>
        <authorList>
            <person name="Sahin N."/>
            <person name="Ay H."/>
            <person name="Saygin H."/>
        </authorList>
    </citation>
    <scope>NUCLEOTIDE SEQUENCE [LARGE SCALE GENOMIC DNA]</scope>
    <source>
        <strain evidence="15 16">H3C3</strain>
    </source>
</reference>
<keyword evidence="7 15" id="KW-0418">Kinase</keyword>
<dbReference type="InterPro" id="IPR003660">
    <property type="entry name" value="HAMP_dom"/>
</dbReference>
<dbReference type="SUPFAM" id="SSF158472">
    <property type="entry name" value="HAMP domain-like"/>
    <property type="match status" value="1"/>
</dbReference>
<evidence type="ECO:0000256" key="1">
    <source>
        <dbReference type="ARBA" id="ARBA00000085"/>
    </source>
</evidence>
<evidence type="ECO:0000259" key="14">
    <source>
        <dbReference type="PROSITE" id="PS50885"/>
    </source>
</evidence>
<evidence type="ECO:0000256" key="6">
    <source>
        <dbReference type="ARBA" id="ARBA00022692"/>
    </source>
</evidence>
<evidence type="ECO:0000256" key="10">
    <source>
        <dbReference type="ARBA" id="ARBA00023136"/>
    </source>
</evidence>
<feature type="transmembrane region" description="Helical" evidence="12">
    <location>
        <begin position="28"/>
        <end position="51"/>
    </location>
</feature>
<dbReference type="InterPro" id="IPR004358">
    <property type="entry name" value="Sig_transdc_His_kin-like_C"/>
</dbReference>
<keyword evidence="16" id="KW-1185">Reference proteome</keyword>
<evidence type="ECO:0000313" key="16">
    <source>
        <dbReference type="Proteomes" id="UP000294513"/>
    </source>
</evidence>
<evidence type="ECO:0000256" key="11">
    <source>
        <dbReference type="SAM" id="MobiDB-lite"/>
    </source>
</evidence>
<dbReference type="InterPro" id="IPR003661">
    <property type="entry name" value="HisK_dim/P_dom"/>
</dbReference>
<comment type="catalytic activity">
    <reaction evidence="1">
        <text>ATP + protein L-histidine = ADP + protein N-phospho-L-histidine.</text>
        <dbReference type="EC" id="2.7.13.3"/>
    </reaction>
</comment>
<proteinExistence type="predicted"/>
<keyword evidence="8 12" id="KW-1133">Transmembrane helix</keyword>
<keyword evidence="5" id="KW-0808">Transferase</keyword>
<dbReference type="PANTHER" id="PTHR45436:SF5">
    <property type="entry name" value="SENSOR HISTIDINE KINASE TRCS"/>
    <property type="match status" value="1"/>
</dbReference>
<dbReference type="EMBL" id="SMKU01000439">
    <property type="protein sequence ID" value="TDD64524.1"/>
    <property type="molecule type" value="Genomic_DNA"/>
</dbReference>
<dbReference type="SMART" id="SM00304">
    <property type="entry name" value="HAMP"/>
    <property type="match status" value="1"/>
</dbReference>
<dbReference type="Gene3D" id="6.10.340.10">
    <property type="match status" value="1"/>
</dbReference>
<dbReference type="Pfam" id="PF00672">
    <property type="entry name" value="HAMP"/>
    <property type="match status" value="1"/>
</dbReference>
<dbReference type="Gene3D" id="1.10.287.130">
    <property type="match status" value="1"/>
</dbReference>
<dbReference type="CDD" id="cd00075">
    <property type="entry name" value="HATPase"/>
    <property type="match status" value="1"/>
</dbReference>
<evidence type="ECO:0000256" key="3">
    <source>
        <dbReference type="ARBA" id="ARBA00012438"/>
    </source>
</evidence>
<dbReference type="GO" id="GO:0005886">
    <property type="term" value="C:plasma membrane"/>
    <property type="evidence" value="ECO:0007669"/>
    <property type="project" value="UniProtKB-SubCell"/>
</dbReference>
<dbReference type="InterPro" id="IPR003594">
    <property type="entry name" value="HATPase_dom"/>
</dbReference>
<keyword evidence="4" id="KW-0597">Phosphoprotein</keyword>
<evidence type="ECO:0000256" key="9">
    <source>
        <dbReference type="ARBA" id="ARBA00023012"/>
    </source>
</evidence>
<dbReference type="InterPro" id="IPR050428">
    <property type="entry name" value="TCS_sensor_his_kinase"/>
</dbReference>
<feature type="domain" description="HAMP" evidence="14">
    <location>
        <begin position="52"/>
        <end position="105"/>
    </location>
</feature>